<organism evidence="6 7">
    <name type="scientific">Thermanaeromonas toyohensis ToBE</name>
    <dbReference type="NCBI Taxonomy" id="698762"/>
    <lineage>
        <taxon>Bacteria</taxon>
        <taxon>Bacillati</taxon>
        <taxon>Bacillota</taxon>
        <taxon>Clostridia</taxon>
        <taxon>Neomoorellales</taxon>
        <taxon>Neomoorellaceae</taxon>
        <taxon>Thermanaeromonas</taxon>
    </lineage>
</organism>
<dbReference type="AlphaFoldDB" id="A0A1W1VAL3"/>
<evidence type="ECO:0000313" key="6">
    <source>
        <dbReference type="EMBL" id="SMB90253.1"/>
    </source>
</evidence>
<gene>
    <name evidence="6" type="ORF">SAMN00808754_0270</name>
</gene>
<dbReference type="Gene3D" id="2.40.50.90">
    <property type="match status" value="1"/>
</dbReference>
<sequence length="178" mass="20520">MNIKRRLKGKSIIPWLFLTFLTLLAYNLFPRDRGIAGLLLEGKVHQVIDGDTIMVILADGREEKVRFIGVNTPEISGQVQPYGLEAKAYTKKRLDGRRIYLELDTAERDKYGRLLAYVWLERPQNKSLPEIRAKMFNAELLLEGYAQVMTVPPNVKYAEIFKQLEKEARNARKGLWGL</sequence>
<dbReference type="Proteomes" id="UP000192569">
    <property type="component" value="Chromosome I"/>
</dbReference>
<keyword evidence="4" id="KW-1133">Transmembrane helix</keyword>
<dbReference type="InterPro" id="IPR016071">
    <property type="entry name" value="Staphylococal_nuclease_OB-fold"/>
</dbReference>
<dbReference type="InterPro" id="IPR035437">
    <property type="entry name" value="SNase_OB-fold_sf"/>
</dbReference>
<dbReference type="RefSeq" id="WP_084663301.1">
    <property type="nucleotide sequence ID" value="NZ_LT838272.1"/>
</dbReference>
<dbReference type="GO" id="GO:0004519">
    <property type="term" value="F:endonuclease activity"/>
    <property type="evidence" value="ECO:0007669"/>
    <property type="project" value="UniProtKB-KW"/>
</dbReference>
<keyword evidence="4" id="KW-0812">Transmembrane</keyword>
<keyword evidence="1" id="KW-0540">Nuclease</keyword>
<evidence type="ECO:0000313" key="7">
    <source>
        <dbReference type="Proteomes" id="UP000192569"/>
    </source>
</evidence>
<keyword evidence="7" id="KW-1185">Reference proteome</keyword>
<feature type="transmembrane region" description="Helical" evidence="4">
    <location>
        <begin position="12"/>
        <end position="29"/>
    </location>
</feature>
<dbReference type="SUPFAM" id="SSF50199">
    <property type="entry name" value="Staphylococcal nuclease"/>
    <property type="match status" value="1"/>
</dbReference>
<dbReference type="EMBL" id="LT838272">
    <property type="protein sequence ID" value="SMB90253.1"/>
    <property type="molecule type" value="Genomic_DNA"/>
</dbReference>
<evidence type="ECO:0000256" key="1">
    <source>
        <dbReference type="ARBA" id="ARBA00022722"/>
    </source>
</evidence>
<dbReference type="PANTHER" id="PTHR12302">
    <property type="entry name" value="EBNA2 BINDING PROTEIN P100"/>
    <property type="match status" value="1"/>
</dbReference>
<evidence type="ECO:0000256" key="2">
    <source>
        <dbReference type="ARBA" id="ARBA00022759"/>
    </source>
</evidence>
<accession>A0A1W1VAL3</accession>
<reference evidence="6 7" key="1">
    <citation type="submission" date="2017-04" db="EMBL/GenBank/DDBJ databases">
        <authorList>
            <person name="Afonso C.L."/>
            <person name="Miller P.J."/>
            <person name="Scott M.A."/>
            <person name="Spackman E."/>
            <person name="Goraichik I."/>
            <person name="Dimitrov K.M."/>
            <person name="Suarez D.L."/>
            <person name="Swayne D.E."/>
        </authorList>
    </citation>
    <scope>NUCLEOTIDE SEQUENCE [LARGE SCALE GENOMIC DNA]</scope>
    <source>
        <strain evidence="6 7">ToBE</strain>
    </source>
</reference>
<dbReference type="GO" id="GO:0016787">
    <property type="term" value="F:hydrolase activity"/>
    <property type="evidence" value="ECO:0007669"/>
    <property type="project" value="UniProtKB-KW"/>
</dbReference>
<dbReference type="InterPro" id="IPR002071">
    <property type="entry name" value="Thermonucl_AS"/>
</dbReference>
<evidence type="ECO:0000259" key="5">
    <source>
        <dbReference type="PROSITE" id="PS50830"/>
    </source>
</evidence>
<dbReference type="PROSITE" id="PS50830">
    <property type="entry name" value="TNASE_3"/>
    <property type="match status" value="1"/>
</dbReference>
<dbReference type="OrthoDB" id="4376109at2"/>
<evidence type="ECO:0000256" key="4">
    <source>
        <dbReference type="SAM" id="Phobius"/>
    </source>
</evidence>
<dbReference type="GO" id="GO:0003676">
    <property type="term" value="F:nucleic acid binding"/>
    <property type="evidence" value="ECO:0007669"/>
    <property type="project" value="InterPro"/>
</dbReference>
<name>A0A1W1VAL3_9FIRM</name>
<dbReference type="SMART" id="SM00318">
    <property type="entry name" value="SNc"/>
    <property type="match status" value="1"/>
</dbReference>
<dbReference type="STRING" id="698762.SAMN00808754_0270"/>
<evidence type="ECO:0000256" key="3">
    <source>
        <dbReference type="ARBA" id="ARBA00022801"/>
    </source>
</evidence>
<dbReference type="PROSITE" id="PS01284">
    <property type="entry name" value="TNASE_2"/>
    <property type="match status" value="1"/>
</dbReference>
<dbReference type="PANTHER" id="PTHR12302:SF3">
    <property type="entry name" value="SERINE_THREONINE-PROTEIN KINASE 31"/>
    <property type="match status" value="1"/>
</dbReference>
<proteinExistence type="predicted"/>
<keyword evidence="4" id="KW-0472">Membrane</keyword>
<dbReference type="Pfam" id="PF00565">
    <property type="entry name" value="SNase"/>
    <property type="match status" value="1"/>
</dbReference>
<keyword evidence="2" id="KW-0255">Endonuclease</keyword>
<feature type="domain" description="TNase-like" evidence="5">
    <location>
        <begin position="38"/>
        <end position="178"/>
    </location>
</feature>
<protein>
    <submittedName>
        <fullName evidence="6">Nuclease homologue</fullName>
    </submittedName>
</protein>
<keyword evidence="3" id="KW-0378">Hydrolase</keyword>